<proteinExistence type="predicted"/>
<keyword evidence="1" id="KW-0732">Signal</keyword>
<organism evidence="3 4">
    <name type="scientific">Apostasia shenzhenica</name>
    <dbReference type="NCBI Taxonomy" id="1088818"/>
    <lineage>
        <taxon>Eukaryota</taxon>
        <taxon>Viridiplantae</taxon>
        <taxon>Streptophyta</taxon>
        <taxon>Embryophyta</taxon>
        <taxon>Tracheophyta</taxon>
        <taxon>Spermatophyta</taxon>
        <taxon>Magnoliopsida</taxon>
        <taxon>Liliopsida</taxon>
        <taxon>Asparagales</taxon>
        <taxon>Orchidaceae</taxon>
        <taxon>Apostasioideae</taxon>
        <taxon>Apostasia</taxon>
    </lineage>
</organism>
<dbReference type="OrthoDB" id="1612078at2759"/>
<keyword evidence="4" id="KW-1185">Reference proteome</keyword>
<dbReference type="AlphaFoldDB" id="A0A2I0A8J3"/>
<reference evidence="3 4" key="1">
    <citation type="journal article" date="2017" name="Nature">
        <title>The Apostasia genome and the evolution of orchids.</title>
        <authorList>
            <person name="Zhang G.Q."/>
            <person name="Liu K.W."/>
            <person name="Li Z."/>
            <person name="Lohaus R."/>
            <person name="Hsiao Y.Y."/>
            <person name="Niu S.C."/>
            <person name="Wang J.Y."/>
            <person name="Lin Y.C."/>
            <person name="Xu Q."/>
            <person name="Chen L.J."/>
            <person name="Yoshida K."/>
            <person name="Fujiwara S."/>
            <person name="Wang Z.W."/>
            <person name="Zhang Y.Q."/>
            <person name="Mitsuda N."/>
            <person name="Wang M."/>
            <person name="Liu G.H."/>
            <person name="Pecoraro L."/>
            <person name="Huang H.X."/>
            <person name="Xiao X.J."/>
            <person name="Lin M."/>
            <person name="Wu X.Y."/>
            <person name="Wu W.L."/>
            <person name="Chen Y.Y."/>
            <person name="Chang S.B."/>
            <person name="Sakamoto S."/>
            <person name="Ohme-Takagi M."/>
            <person name="Yagi M."/>
            <person name="Zeng S.J."/>
            <person name="Shen C.Y."/>
            <person name="Yeh C.M."/>
            <person name="Luo Y.B."/>
            <person name="Tsai W.C."/>
            <person name="Van de Peer Y."/>
            <person name="Liu Z.J."/>
        </authorList>
    </citation>
    <scope>NUCLEOTIDE SEQUENCE [LARGE SCALE GENOMIC DNA]</scope>
    <source>
        <strain evidence="4">cv. Shenzhen</strain>
        <tissue evidence="3">Stem</tissue>
    </source>
</reference>
<sequence length="604" mass="64900">MHRHLFLLPLLLIVCKASFLPPPVAAASSLRRIPATNITLETFDPTLPPALMSKTPPKCSLLVLHHVFANTVGEPPAIANFTSPLACPAPWTRVVLELSLSASDVQKDRIAAVWVDGAEILRTATPLPMAAGAFWKVQKDVTRYTALFRRLCSSGGTAGHAGAVSMMLENSNASLPGVYSANVTLHFYRGPLAGAAPNRFAYMAHPMAKDIYRRPADFIIPVSREDGDCGSGFWFRLENDTNPPPAAAVAVPRNTHRAVLEIFASYHGADELWYANPLRAAYDGGGATANGAFRQIYATVDGRFAGGHIPFPVIYPGSINPFFWSPVSAIGAFDLPTYDLDLTPFLSLLLDGQPHEIGLGVRDGQPYWLLAGNLHLWVDPWSDTVAAGVIDYRAPPLKVNRHAEWRNSDGGSEINAEGTVRFSGWVSSSEGNLTTTVRQKVKFRSQVEVQNRGAVMQVEMTNKERTTVGVLQRGAATAAARVQILVEAPLQMKTERVKAVGGAVFERARVSHQLQEVVNLNENGQAVAVGVLTDRQEAEGSVLRKEGEGAAAAAAVLPVWGSGSTRATYKYRDGSSCYMRAVSAAEGVVKSDMTSASCATAAAE</sequence>
<feature type="domain" description="Peptide N-acetyl-beta-D-glucosaminyl asparaginase amidase A N-terminal" evidence="2">
    <location>
        <begin position="55"/>
        <end position="392"/>
    </location>
</feature>
<evidence type="ECO:0000313" key="4">
    <source>
        <dbReference type="Proteomes" id="UP000236161"/>
    </source>
</evidence>
<dbReference type="InterPro" id="IPR021102">
    <property type="entry name" value="PNGase_A"/>
</dbReference>
<feature type="chain" id="PRO_5014140177" evidence="1">
    <location>
        <begin position="27"/>
        <end position="604"/>
    </location>
</feature>
<evidence type="ECO:0000259" key="2">
    <source>
        <dbReference type="Pfam" id="PF12222"/>
    </source>
</evidence>
<evidence type="ECO:0000313" key="3">
    <source>
        <dbReference type="EMBL" id="PKA51883.1"/>
    </source>
</evidence>
<dbReference type="InterPro" id="IPR056948">
    <property type="entry name" value="PNGaseA_N"/>
</dbReference>
<dbReference type="EMBL" id="KZ452012">
    <property type="protein sequence ID" value="PKA51883.1"/>
    <property type="molecule type" value="Genomic_DNA"/>
</dbReference>
<feature type="signal peptide" evidence="1">
    <location>
        <begin position="1"/>
        <end position="26"/>
    </location>
</feature>
<accession>A0A2I0A8J3</accession>
<name>A0A2I0A8J3_9ASPA</name>
<dbReference type="Proteomes" id="UP000236161">
    <property type="component" value="Unassembled WGS sequence"/>
</dbReference>
<dbReference type="PANTHER" id="PTHR31104">
    <property type="entry name" value="PEPTIDE-N4-(N-ACETYL-BETA-GLUCOSAMINYL)ASPARAGINE AMIDASE A PROTEIN"/>
    <property type="match status" value="1"/>
</dbReference>
<gene>
    <name evidence="3" type="ORF">AXF42_Ash008112</name>
</gene>
<evidence type="ECO:0000256" key="1">
    <source>
        <dbReference type="SAM" id="SignalP"/>
    </source>
</evidence>
<protein>
    <submittedName>
        <fullName evidence="3">Peptide-N4-(N-acetyl-beta-glucosaminyl)asparagine amidase A</fullName>
    </submittedName>
</protein>
<dbReference type="Pfam" id="PF12222">
    <property type="entry name" value="PNGaseA"/>
    <property type="match status" value="1"/>
</dbReference>